<evidence type="ECO:0000313" key="2">
    <source>
        <dbReference type="Proteomes" id="UP000307720"/>
    </source>
</evidence>
<proteinExistence type="predicted"/>
<protein>
    <submittedName>
        <fullName evidence="1">SDR family oxidoreductase</fullName>
    </submittedName>
</protein>
<dbReference type="EMBL" id="SRZB01000002">
    <property type="protein sequence ID" value="TGY00381.1"/>
    <property type="molecule type" value="Genomic_DNA"/>
</dbReference>
<name>A0AC61R2E6_9FIRM</name>
<keyword evidence="2" id="KW-1185">Reference proteome</keyword>
<sequence>MEKVRSKLSGVEKENVWGLYERELQYLAGQEFIREKLQGRTVMVSGATGMIGKCLIDFLMLLNKTLEKPVDIIALSRNPHRAEERFAEYWKEECFGYAACDVNDGIPECGAVDYVIHAASNTHPLQYSEDSIGTIVSNVIGTKNLLDYAVSHHARQFCFVSSVEIYGENRGDTDKFSEGYLGYLDCNTLRAGYPESKRLGETLCNAYCHTHGLAFTIPRLSRVYGPTMLSSDSKAISQFIRKAADGEDIILKSEGTQKYSYTFVTDTISAVLYTMLLGQTGKAYNVADEDSDIMLKDLAGCLARIAGTEVVFRIPDEKEKLGYSTATRAMLDASMLRELGWVPRVHISEGLECTVGTVRMQKDL</sequence>
<comment type="caution">
    <text evidence="1">The sequence shown here is derived from an EMBL/GenBank/DDBJ whole genome shotgun (WGS) entry which is preliminary data.</text>
</comment>
<organism evidence="1 2">
    <name type="scientific">Hominisplanchenecus murintestinalis</name>
    <dbReference type="NCBI Taxonomy" id="2941517"/>
    <lineage>
        <taxon>Bacteria</taxon>
        <taxon>Bacillati</taxon>
        <taxon>Bacillota</taxon>
        <taxon>Clostridia</taxon>
        <taxon>Lachnospirales</taxon>
        <taxon>Lachnospiraceae</taxon>
        <taxon>Hominisplanchenecus</taxon>
    </lineage>
</organism>
<gene>
    <name evidence="1" type="ORF">E5357_02450</name>
</gene>
<reference evidence="1" key="1">
    <citation type="submission" date="2019-04" db="EMBL/GenBank/DDBJ databases">
        <title>Microbes associate with the intestines of laboratory mice.</title>
        <authorList>
            <person name="Navarre W."/>
            <person name="Wong E."/>
            <person name="Huang K."/>
            <person name="Tropini C."/>
            <person name="Ng K."/>
            <person name="Yu B."/>
        </authorList>
    </citation>
    <scope>NUCLEOTIDE SEQUENCE</scope>
    <source>
        <strain evidence="1">NM72_1-8</strain>
    </source>
</reference>
<evidence type="ECO:0000313" key="1">
    <source>
        <dbReference type="EMBL" id="TGY00381.1"/>
    </source>
</evidence>
<accession>A0AC61R2E6</accession>
<dbReference type="Proteomes" id="UP000307720">
    <property type="component" value="Unassembled WGS sequence"/>
</dbReference>